<dbReference type="InterPro" id="IPR036390">
    <property type="entry name" value="WH_DNA-bd_sf"/>
</dbReference>
<organism evidence="1 2">
    <name type="scientific">Streptomyces caniscabiei</name>
    <dbReference type="NCBI Taxonomy" id="2746961"/>
    <lineage>
        <taxon>Bacteria</taxon>
        <taxon>Bacillati</taxon>
        <taxon>Actinomycetota</taxon>
        <taxon>Actinomycetes</taxon>
        <taxon>Kitasatosporales</taxon>
        <taxon>Streptomycetaceae</taxon>
        <taxon>Streptomyces</taxon>
    </lineage>
</organism>
<dbReference type="SUPFAM" id="SSF46785">
    <property type="entry name" value="Winged helix' DNA-binding domain"/>
    <property type="match status" value="1"/>
</dbReference>
<dbReference type="Proteomes" id="UP001282474">
    <property type="component" value="Unassembled WGS sequence"/>
</dbReference>
<name>A0ABU4MKD1_9ACTN</name>
<evidence type="ECO:0008006" key="3">
    <source>
        <dbReference type="Google" id="ProtNLM"/>
    </source>
</evidence>
<comment type="caution">
    <text evidence="1">The sequence shown here is derived from an EMBL/GenBank/DDBJ whole genome shotgun (WGS) entry which is preliminary data.</text>
</comment>
<gene>
    <name evidence="1" type="ORF">PV383_04510</name>
</gene>
<sequence>MPASQTIRGRIYRTLADARGPLTTRRIAELASTTPPQAARALRRLEDDGAAVRHVASGGCYAWRAC</sequence>
<reference evidence="1 2" key="1">
    <citation type="journal article" date="2023" name="Microb. Genom.">
        <title>Mesoterricola silvestris gen. nov., sp. nov., Mesoterricola sediminis sp. nov., Geothrix oryzae sp. nov., Geothrix edaphica sp. nov., Geothrix rubra sp. nov., and Geothrix limicola sp. nov., six novel members of Acidobacteriota isolated from soils.</title>
        <authorList>
            <person name="Weisberg A.J."/>
            <person name="Pearce E."/>
            <person name="Kramer C.G."/>
            <person name="Chang J.H."/>
            <person name="Clarke C.R."/>
        </authorList>
    </citation>
    <scope>NUCLEOTIDE SEQUENCE [LARGE SCALE GENOMIC DNA]</scope>
    <source>
        <strain evidence="1 2">NE20-4-1</strain>
    </source>
</reference>
<dbReference type="Gene3D" id="1.10.10.10">
    <property type="entry name" value="Winged helix-like DNA-binding domain superfamily/Winged helix DNA-binding domain"/>
    <property type="match status" value="1"/>
</dbReference>
<keyword evidence="2" id="KW-1185">Reference proteome</keyword>
<evidence type="ECO:0000313" key="1">
    <source>
        <dbReference type="EMBL" id="MDX3036433.1"/>
    </source>
</evidence>
<dbReference type="RefSeq" id="WP_319703362.1">
    <property type="nucleotide sequence ID" value="NZ_JARAWJ010000002.1"/>
</dbReference>
<accession>A0ABU4MKD1</accession>
<dbReference type="InterPro" id="IPR036388">
    <property type="entry name" value="WH-like_DNA-bd_sf"/>
</dbReference>
<proteinExistence type="predicted"/>
<dbReference type="EMBL" id="JARAWJ010000002">
    <property type="protein sequence ID" value="MDX3036433.1"/>
    <property type="molecule type" value="Genomic_DNA"/>
</dbReference>
<protein>
    <recommendedName>
        <fullName evidence="3">HTH marR-type domain-containing protein</fullName>
    </recommendedName>
</protein>
<evidence type="ECO:0000313" key="2">
    <source>
        <dbReference type="Proteomes" id="UP001282474"/>
    </source>
</evidence>